<evidence type="ECO:0000313" key="2">
    <source>
        <dbReference type="Proteomes" id="UP001056120"/>
    </source>
</evidence>
<evidence type="ECO:0000313" key="1">
    <source>
        <dbReference type="EMBL" id="KAI3713094.1"/>
    </source>
</evidence>
<name>A0ACB9ATW7_9ASTR</name>
<gene>
    <name evidence="1" type="ORF">L1987_71665</name>
</gene>
<protein>
    <submittedName>
        <fullName evidence="1">Uncharacterized protein</fullName>
    </submittedName>
</protein>
<proteinExistence type="predicted"/>
<reference evidence="2" key="1">
    <citation type="journal article" date="2022" name="Mol. Ecol. Resour.">
        <title>The genomes of chicory, endive, great burdock and yacon provide insights into Asteraceae palaeo-polyploidization history and plant inulin production.</title>
        <authorList>
            <person name="Fan W."/>
            <person name="Wang S."/>
            <person name="Wang H."/>
            <person name="Wang A."/>
            <person name="Jiang F."/>
            <person name="Liu H."/>
            <person name="Zhao H."/>
            <person name="Xu D."/>
            <person name="Zhang Y."/>
        </authorList>
    </citation>
    <scope>NUCLEOTIDE SEQUENCE [LARGE SCALE GENOMIC DNA]</scope>
    <source>
        <strain evidence="2">cv. Yunnan</strain>
    </source>
</reference>
<dbReference type="EMBL" id="CM042041">
    <property type="protein sequence ID" value="KAI3713094.1"/>
    <property type="molecule type" value="Genomic_DNA"/>
</dbReference>
<sequence length="104" mass="11846">MFSSSNPFPSSIIHGLPPGYLSGQEKDGVYFNHHPFFSGEYSSFDPPPPAKQQNCDNNHNHLKLSDDPVMISPIRKRVAASKKDRHSKIFTAQGPRDRRFHKRD</sequence>
<organism evidence="1 2">
    <name type="scientific">Smallanthus sonchifolius</name>
    <dbReference type="NCBI Taxonomy" id="185202"/>
    <lineage>
        <taxon>Eukaryota</taxon>
        <taxon>Viridiplantae</taxon>
        <taxon>Streptophyta</taxon>
        <taxon>Embryophyta</taxon>
        <taxon>Tracheophyta</taxon>
        <taxon>Spermatophyta</taxon>
        <taxon>Magnoliopsida</taxon>
        <taxon>eudicotyledons</taxon>
        <taxon>Gunneridae</taxon>
        <taxon>Pentapetalae</taxon>
        <taxon>asterids</taxon>
        <taxon>campanulids</taxon>
        <taxon>Asterales</taxon>
        <taxon>Asteraceae</taxon>
        <taxon>Asteroideae</taxon>
        <taxon>Heliantheae alliance</taxon>
        <taxon>Millerieae</taxon>
        <taxon>Smallanthus</taxon>
    </lineage>
</organism>
<keyword evidence="2" id="KW-1185">Reference proteome</keyword>
<accession>A0ACB9ATW7</accession>
<dbReference type="Proteomes" id="UP001056120">
    <property type="component" value="Linkage Group LG24"/>
</dbReference>
<reference evidence="1 2" key="2">
    <citation type="journal article" date="2022" name="Mol. Ecol. Resour.">
        <title>The genomes of chicory, endive, great burdock and yacon provide insights into Asteraceae paleo-polyploidization history and plant inulin production.</title>
        <authorList>
            <person name="Fan W."/>
            <person name="Wang S."/>
            <person name="Wang H."/>
            <person name="Wang A."/>
            <person name="Jiang F."/>
            <person name="Liu H."/>
            <person name="Zhao H."/>
            <person name="Xu D."/>
            <person name="Zhang Y."/>
        </authorList>
    </citation>
    <scope>NUCLEOTIDE SEQUENCE [LARGE SCALE GENOMIC DNA]</scope>
    <source>
        <strain evidence="2">cv. Yunnan</strain>
        <tissue evidence="1">Leaves</tissue>
    </source>
</reference>
<comment type="caution">
    <text evidence="1">The sequence shown here is derived from an EMBL/GenBank/DDBJ whole genome shotgun (WGS) entry which is preliminary data.</text>
</comment>